<evidence type="ECO:0000256" key="11">
    <source>
        <dbReference type="ARBA" id="ARBA00023137"/>
    </source>
</evidence>
<dbReference type="PROSITE" id="PS50011">
    <property type="entry name" value="PROTEIN_KINASE_DOM"/>
    <property type="match status" value="1"/>
</dbReference>
<keyword evidence="8" id="KW-0418">Kinase</keyword>
<feature type="domain" description="Protein kinase" evidence="14">
    <location>
        <begin position="1"/>
        <end position="243"/>
    </location>
</feature>
<evidence type="ECO:0000256" key="2">
    <source>
        <dbReference type="ARBA" id="ARBA00011902"/>
    </source>
</evidence>
<reference evidence="16" key="1">
    <citation type="submission" date="2017-02" db="UniProtKB">
        <authorList>
            <consortium name="WormBaseParasite"/>
        </authorList>
    </citation>
    <scope>IDENTIFICATION</scope>
</reference>
<keyword evidence="12" id="KW-0675">Receptor</keyword>
<dbReference type="InterPro" id="IPR008266">
    <property type="entry name" value="Tyr_kinase_AS"/>
</dbReference>
<dbReference type="EC" id="2.7.10.1" evidence="2"/>
<dbReference type="GO" id="GO:0005005">
    <property type="term" value="F:transmembrane-ephrin receptor activity"/>
    <property type="evidence" value="ECO:0007669"/>
    <property type="project" value="TreeGrafter"/>
</dbReference>
<dbReference type="PRINTS" id="PR00109">
    <property type="entry name" value="TYRKINASE"/>
</dbReference>
<dbReference type="InterPro" id="IPR011009">
    <property type="entry name" value="Kinase-like_dom_sf"/>
</dbReference>
<dbReference type="InterPro" id="IPR020635">
    <property type="entry name" value="Tyr_kinase_cat_dom"/>
</dbReference>
<evidence type="ECO:0000313" key="15">
    <source>
        <dbReference type="Proteomes" id="UP000050640"/>
    </source>
</evidence>
<evidence type="ECO:0000256" key="8">
    <source>
        <dbReference type="ARBA" id="ARBA00022777"/>
    </source>
</evidence>
<keyword evidence="11" id="KW-0829">Tyrosine-protein kinase</keyword>
<keyword evidence="9" id="KW-0067">ATP-binding</keyword>
<dbReference type="Pfam" id="PF22993">
    <property type="entry name" value="SAM_EPH"/>
    <property type="match status" value="1"/>
</dbReference>
<evidence type="ECO:0000256" key="9">
    <source>
        <dbReference type="ARBA" id="ARBA00022840"/>
    </source>
</evidence>
<evidence type="ECO:0000313" key="16">
    <source>
        <dbReference type="WBParaSite" id="EEL_0001000301-mRNA-1"/>
    </source>
</evidence>
<keyword evidence="15" id="KW-1185">Reference proteome</keyword>
<dbReference type="InterPro" id="IPR000719">
    <property type="entry name" value="Prot_kinase_dom"/>
</dbReference>
<dbReference type="SUPFAM" id="SSF56112">
    <property type="entry name" value="Protein kinase-like (PK-like)"/>
    <property type="match status" value="1"/>
</dbReference>
<evidence type="ECO:0000256" key="1">
    <source>
        <dbReference type="ARBA" id="ARBA00004251"/>
    </source>
</evidence>
<evidence type="ECO:0000256" key="5">
    <source>
        <dbReference type="ARBA" id="ARBA00022679"/>
    </source>
</evidence>
<dbReference type="PANTHER" id="PTHR46877">
    <property type="entry name" value="EPH RECEPTOR A5"/>
    <property type="match status" value="1"/>
</dbReference>
<keyword evidence="3" id="KW-1003">Cell membrane</keyword>
<keyword evidence="10" id="KW-0472">Membrane</keyword>
<keyword evidence="6" id="KW-0732">Signal</keyword>
<dbReference type="Gene3D" id="1.10.510.10">
    <property type="entry name" value="Transferase(Phosphotransferase) domain 1"/>
    <property type="match status" value="1"/>
</dbReference>
<evidence type="ECO:0000256" key="3">
    <source>
        <dbReference type="ARBA" id="ARBA00022475"/>
    </source>
</evidence>
<evidence type="ECO:0000256" key="4">
    <source>
        <dbReference type="ARBA" id="ARBA00022553"/>
    </source>
</evidence>
<protein>
    <recommendedName>
        <fullName evidence="2">receptor protein-tyrosine kinase</fullName>
        <ecNumber evidence="2">2.7.10.1</ecNumber>
    </recommendedName>
</protein>
<keyword evidence="4" id="KW-0597">Phosphoprotein</keyword>
<dbReference type="AlphaFoldDB" id="A0A0R3S5D4"/>
<comment type="subcellular location">
    <subcellularLocation>
        <location evidence="1">Cell membrane</location>
        <topology evidence="1">Single-pass type I membrane protein</topology>
    </subcellularLocation>
</comment>
<keyword evidence="7" id="KW-0547">Nucleotide-binding</keyword>
<dbReference type="SMART" id="SM00219">
    <property type="entry name" value="TyrKc"/>
    <property type="match status" value="1"/>
</dbReference>
<dbReference type="GO" id="GO:0005524">
    <property type="term" value="F:ATP binding"/>
    <property type="evidence" value="ECO:0007669"/>
    <property type="project" value="UniProtKB-KW"/>
</dbReference>
<dbReference type="GO" id="GO:0005886">
    <property type="term" value="C:plasma membrane"/>
    <property type="evidence" value="ECO:0007669"/>
    <property type="project" value="UniProtKB-SubCell"/>
</dbReference>
<evidence type="ECO:0000256" key="7">
    <source>
        <dbReference type="ARBA" id="ARBA00022741"/>
    </source>
</evidence>
<name>A0A0R3S5D4_9BILA</name>
<evidence type="ECO:0000256" key="12">
    <source>
        <dbReference type="ARBA" id="ARBA00023170"/>
    </source>
</evidence>
<sequence>MFYTAKLYTVAIKTLKPGSSDKSKGDFLMEASIMGQFTHENVIRLIGVVTKNEPIMIVIEYMENGSLDQFLRKNDNGVLELVQIIDMLRGISAGMKYLTEKGFVHRDLAARNVLVDSNLLCKIADFGLSRGVEGSAEQEYTTNGGKIPVRWTAPEAITHRKFTAASDVWSFGVVMWEVCSFGERPYWDWTNQKVISEITLGYRLPSPMDTPISLHNLMLQCWHIDRHKRPTFAQILKILEEYVRQPVGFATFGTLPRSVDAETSTASLSLFSQLPLDEFLKRIGLGHCALKLNMAGVSRVSDLIRLGHIDLLSYGLIAEEVQMIRNALKR</sequence>
<keyword evidence="13" id="KW-0325">Glycoprotein</keyword>
<dbReference type="PROSITE" id="PS00109">
    <property type="entry name" value="PROTEIN_KINASE_TYR"/>
    <property type="match status" value="1"/>
</dbReference>
<dbReference type="InterPro" id="IPR001245">
    <property type="entry name" value="Ser-Thr/Tyr_kinase_cat_dom"/>
</dbReference>
<dbReference type="WBParaSite" id="EEL_0001000301-mRNA-1">
    <property type="protein sequence ID" value="EEL_0001000301-mRNA-1"/>
    <property type="gene ID" value="EEL_0001000301"/>
</dbReference>
<dbReference type="GO" id="GO:0007411">
    <property type="term" value="P:axon guidance"/>
    <property type="evidence" value="ECO:0007669"/>
    <property type="project" value="TreeGrafter"/>
</dbReference>
<dbReference type="FunFam" id="1.10.510.10:FF:000268">
    <property type="entry name" value="Receptor protein-tyrosine kinase"/>
    <property type="match status" value="1"/>
</dbReference>
<dbReference type="GO" id="GO:0030425">
    <property type="term" value="C:dendrite"/>
    <property type="evidence" value="ECO:0007669"/>
    <property type="project" value="TreeGrafter"/>
</dbReference>
<evidence type="ECO:0000256" key="13">
    <source>
        <dbReference type="ARBA" id="ARBA00023180"/>
    </source>
</evidence>
<accession>A0A0R3S5D4</accession>
<dbReference type="STRING" id="1147741.A0A0R3S5D4"/>
<dbReference type="PANTHER" id="PTHR46877:SF14">
    <property type="entry name" value="RECEPTOR PROTEIN-TYROSINE KINASE"/>
    <property type="match status" value="1"/>
</dbReference>
<dbReference type="Gene3D" id="3.30.200.20">
    <property type="entry name" value="Phosphorylase Kinase, domain 1"/>
    <property type="match status" value="1"/>
</dbReference>
<dbReference type="Proteomes" id="UP000050640">
    <property type="component" value="Unplaced"/>
</dbReference>
<dbReference type="InterPro" id="IPR054590">
    <property type="entry name" value="EPH_SAM"/>
</dbReference>
<evidence type="ECO:0000256" key="10">
    <source>
        <dbReference type="ARBA" id="ARBA00023136"/>
    </source>
</evidence>
<evidence type="ECO:0000259" key="14">
    <source>
        <dbReference type="PROSITE" id="PS50011"/>
    </source>
</evidence>
<keyword evidence="5" id="KW-0808">Transferase</keyword>
<proteinExistence type="predicted"/>
<evidence type="ECO:0000256" key="6">
    <source>
        <dbReference type="ARBA" id="ARBA00022729"/>
    </source>
</evidence>
<organism evidence="15 16">
    <name type="scientific">Elaeophora elaphi</name>
    <dbReference type="NCBI Taxonomy" id="1147741"/>
    <lineage>
        <taxon>Eukaryota</taxon>
        <taxon>Metazoa</taxon>
        <taxon>Ecdysozoa</taxon>
        <taxon>Nematoda</taxon>
        <taxon>Chromadorea</taxon>
        <taxon>Rhabditida</taxon>
        <taxon>Spirurina</taxon>
        <taxon>Spiruromorpha</taxon>
        <taxon>Filarioidea</taxon>
        <taxon>Onchocercidae</taxon>
        <taxon>Elaeophora</taxon>
    </lineage>
</organism>
<dbReference type="Pfam" id="PF07714">
    <property type="entry name" value="PK_Tyr_Ser-Thr"/>
    <property type="match status" value="1"/>
</dbReference>
<dbReference type="InterPro" id="IPR050449">
    <property type="entry name" value="Ephrin_rcpt_TKs"/>
</dbReference>